<sequence length="113" mass="13551">MPSSQAVLHIISLVILLIVITISIHNYIDIHKRKFKSTTLTKFLYIRNTITILIVIVFLLLQDEWVELTRISYYKNDLSFYLWYTYDYLLVLMLLVDSFFIRIIANWRGSLKF</sequence>
<reference evidence="2 3" key="1">
    <citation type="submission" date="2023-09" db="EMBL/GenBank/DDBJ databases">
        <title>Analysis of phage genome (vB_Yru_GN1) of the bacterium (Yersinia ruckeri).</title>
        <authorList>
            <person name="Ganjoor M.S."/>
            <person name="Bouzari M."/>
            <person name="Soleimani-Delfan A."/>
        </authorList>
    </citation>
    <scope>NUCLEOTIDE SEQUENCE [LARGE SCALE GENOMIC DNA]</scope>
    <source>
        <strain evidence="3">vB_Yru_GN1</strain>
    </source>
</reference>
<evidence type="ECO:0000313" key="3">
    <source>
        <dbReference type="Proteomes" id="UP001304813"/>
    </source>
</evidence>
<organism evidence="2 3">
    <name type="scientific">Yersinia phage vB_Yru_GN1</name>
    <dbReference type="NCBI Taxonomy" id="3074381"/>
    <lineage>
        <taxon>Viruses</taxon>
        <taxon>Duplodnaviria</taxon>
        <taxon>Heunggongvirae</taxon>
        <taxon>Uroviricota</taxon>
        <taxon>Caudoviricetes</taxon>
        <taxon>Caudoviricetes incertae sedis</taxon>
        <taxon>Sepahanvirus</taxon>
        <taxon>Sepahanvirus vB-Yru-GN1</taxon>
    </lineage>
</organism>
<keyword evidence="1" id="KW-0812">Transmembrane</keyword>
<dbReference type="Proteomes" id="UP001304813">
    <property type="component" value="Segment"/>
</dbReference>
<evidence type="ECO:0000256" key="1">
    <source>
        <dbReference type="SAM" id="Phobius"/>
    </source>
</evidence>
<feature type="transmembrane region" description="Helical" evidence="1">
    <location>
        <begin position="6"/>
        <end position="28"/>
    </location>
</feature>
<name>A0AA86IWR8_9CAUD</name>
<keyword evidence="1" id="KW-0472">Membrane</keyword>
<accession>A0AA86IWR8</accession>
<proteinExistence type="predicted"/>
<dbReference type="EMBL" id="LC779065">
    <property type="protein sequence ID" value="BES79966.1"/>
    <property type="molecule type" value="Genomic_DNA"/>
</dbReference>
<protein>
    <submittedName>
        <fullName evidence="2">Uncharacterized protein</fullName>
    </submittedName>
</protein>
<feature type="transmembrane region" description="Helical" evidence="1">
    <location>
        <begin position="81"/>
        <end position="105"/>
    </location>
</feature>
<evidence type="ECO:0000313" key="2">
    <source>
        <dbReference type="EMBL" id="BES79966.1"/>
    </source>
</evidence>
<feature type="transmembrane region" description="Helical" evidence="1">
    <location>
        <begin position="40"/>
        <end position="61"/>
    </location>
</feature>
<keyword evidence="1" id="KW-1133">Transmembrane helix</keyword>
<keyword evidence="3" id="KW-1185">Reference proteome</keyword>